<feature type="compositionally biased region" description="Basic and acidic residues" evidence="5">
    <location>
        <begin position="8"/>
        <end position="30"/>
    </location>
</feature>
<feature type="domain" description="Integral membrane bound transporter" evidence="7">
    <location>
        <begin position="75"/>
        <end position="201"/>
    </location>
</feature>
<feature type="transmembrane region" description="Helical" evidence="6">
    <location>
        <begin position="138"/>
        <end position="159"/>
    </location>
</feature>
<evidence type="ECO:0000313" key="8">
    <source>
        <dbReference type="EMBL" id="NYH84368.1"/>
    </source>
</evidence>
<dbReference type="AlphaFoldDB" id="A0A1I2K8S1"/>
<feature type="transmembrane region" description="Helical" evidence="6">
    <location>
        <begin position="61"/>
        <end position="79"/>
    </location>
</feature>
<evidence type="ECO:0000313" key="10">
    <source>
        <dbReference type="Proteomes" id="UP000199052"/>
    </source>
</evidence>
<feature type="transmembrane region" description="Helical" evidence="6">
    <location>
        <begin position="110"/>
        <end position="132"/>
    </location>
</feature>
<evidence type="ECO:0000256" key="3">
    <source>
        <dbReference type="ARBA" id="ARBA00022989"/>
    </source>
</evidence>
<dbReference type="Pfam" id="PF13515">
    <property type="entry name" value="FUSC_2"/>
    <property type="match status" value="1"/>
</dbReference>
<feature type="transmembrane region" description="Helical" evidence="6">
    <location>
        <begin position="166"/>
        <end position="182"/>
    </location>
</feature>
<reference evidence="9 10" key="1">
    <citation type="submission" date="2016-10" db="EMBL/GenBank/DDBJ databases">
        <authorList>
            <person name="de Groot N.N."/>
        </authorList>
    </citation>
    <scope>NUCLEOTIDE SEQUENCE [LARGE SCALE GENOMIC DNA]</scope>
    <source>
        <strain evidence="9 10">CPCC 202808</strain>
    </source>
</reference>
<dbReference type="RefSeq" id="WP_092879809.1">
    <property type="nucleotide sequence ID" value="NZ_FOOI01000001.1"/>
</dbReference>
<feature type="region of interest" description="Disordered" evidence="5">
    <location>
        <begin position="1"/>
        <end position="30"/>
    </location>
</feature>
<dbReference type="STRING" id="504797.SAMN05421678_101136"/>
<dbReference type="GO" id="GO:0016020">
    <property type="term" value="C:membrane"/>
    <property type="evidence" value="ECO:0007669"/>
    <property type="project" value="UniProtKB-SubCell"/>
</dbReference>
<evidence type="ECO:0000256" key="5">
    <source>
        <dbReference type="SAM" id="MobiDB-lite"/>
    </source>
</evidence>
<dbReference type="Proteomes" id="UP000199052">
    <property type="component" value="Unassembled WGS sequence"/>
</dbReference>
<evidence type="ECO:0000256" key="1">
    <source>
        <dbReference type="ARBA" id="ARBA00004141"/>
    </source>
</evidence>
<dbReference type="EMBL" id="JACBZA010000001">
    <property type="protein sequence ID" value="NYH84368.1"/>
    <property type="molecule type" value="Genomic_DNA"/>
</dbReference>
<evidence type="ECO:0000256" key="2">
    <source>
        <dbReference type="ARBA" id="ARBA00022692"/>
    </source>
</evidence>
<sequence>MPDQPDQPDQHGRPDPSGDQRGRSGRRPGERIVRRGETIVGEVAHRSRESVRARAGRLRRALVPIIQSAAAAGIAWVIATKLIGHQQPFFAPIAAVLSLGVALGQRLRRAFELVVGVALGVLVAELLIGVIGRGGWQIALVVFLAMCTAVLAGGGPVLVNQGAASAILIVALVPASAAATSSAPTARFVDALVGGTVGLLVNALLLPMNPILLARRAANSVLDELADVLGEIAAVLTDRDAERALETLRRARRIEGPIEELRDAVGAGSEIARIAPVRWRTRGHLMQYVDAVDHLDHAVRNVRVLARRAVVAIQQNEQVDPGLPVAIRRLAETTRTLRNELAKGADTRATQRGLVDAVELATASVGTGFSGNVMVAQIRSAAHDLMRAAGLESDEVDEAFGRRPPPESAESTD</sequence>
<evidence type="ECO:0000256" key="6">
    <source>
        <dbReference type="SAM" id="Phobius"/>
    </source>
</evidence>
<keyword evidence="4 6" id="KW-0472">Membrane</keyword>
<feature type="transmembrane region" description="Helical" evidence="6">
    <location>
        <begin position="188"/>
        <end position="206"/>
    </location>
</feature>
<feature type="region of interest" description="Disordered" evidence="5">
    <location>
        <begin position="393"/>
        <end position="413"/>
    </location>
</feature>
<keyword evidence="2 6" id="KW-0812">Transmembrane</keyword>
<dbReference type="InterPro" id="IPR049453">
    <property type="entry name" value="Memb_transporter_dom"/>
</dbReference>
<keyword evidence="11" id="KW-1185">Reference proteome</keyword>
<name>A0A1I2K8S1_9ACTN</name>
<protein>
    <submittedName>
        <fullName evidence="8">Uncharacterized membrane protein YgaE (UPF0421/DUF939 family)</fullName>
    </submittedName>
    <submittedName>
        <fullName evidence="9">Uncharacterized membrane protein YgaE, UPF0421/DUF939 family</fullName>
    </submittedName>
</protein>
<accession>A0A1I2K8S1</accession>
<dbReference type="Proteomes" id="UP000533017">
    <property type="component" value="Unassembled WGS sequence"/>
</dbReference>
<gene>
    <name evidence="8" type="ORF">FHR37_003219</name>
    <name evidence="9" type="ORF">SAMN05421678_101136</name>
</gene>
<feature type="transmembrane region" description="Helical" evidence="6">
    <location>
        <begin position="85"/>
        <end position="103"/>
    </location>
</feature>
<evidence type="ECO:0000313" key="9">
    <source>
        <dbReference type="EMBL" id="SFF63525.1"/>
    </source>
</evidence>
<dbReference type="OrthoDB" id="5198202at2"/>
<keyword evidence="3 6" id="KW-1133">Transmembrane helix</keyword>
<dbReference type="EMBL" id="FOOI01000001">
    <property type="protein sequence ID" value="SFF63525.1"/>
    <property type="molecule type" value="Genomic_DNA"/>
</dbReference>
<evidence type="ECO:0000313" key="11">
    <source>
        <dbReference type="Proteomes" id="UP000533017"/>
    </source>
</evidence>
<reference evidence="8 11" key="2">
    <citation type="submission" date="2020-07" db="EMBL/GenBank/DDBJ databases">
        <title>Sequencing the genomes of 1000 actinobacteria strains.</title>
        <authorList>
            <person name="Klenk H.-P."/>
        </authorList>
    </citation>
    <scope>NUCLEOTIDE SEQUENCE [LARGE SCALE GENOMIC DNA]</scope>
    <source>
        <strain evidence="8 11">DSM 45117</strain>
    </source>
</reference>
<organism evidence="9 10">
    <name type="scientific">Actinopolymorpha cephalotaxi</name>
    <dbReference type="NCBI Taxonomy" id="504797"/>
    <lineage>
        <taxon>Bacteria</taxon>
        <taxon>Bacillati</taxon>
        <taxon>Actinomycetota</taxon>
        <taxon>Actinomycetes</taxon>
        <taxon>Propionibacteriales</taxon>
        <taxon>Actinopolymorphaceae</taxon>
        <taxon>Actinopolymorpha</taxon>
    </lineage>
</organism>
<comment type="subcellular location">
    <subcellularLocation>
        <location evidence="1">Membrane</location>
        <topology evidence="1">Multi-pass membrane protein</topology>
    </subcellularLocation>
</comment>
<evidence type="ECO:0000256" key="4">
    <source>
        <dbReference type="ARBA" id="ARBA00023136"/>
    </source>
</evidence>
<proteinExistence type="predicted"/>
<evidence type="ECO:0000259" key="7">
    <source>
        <dbReference type="Pfam" id="PF13515"/>
    </source>
</evidence>